<proteinExistence type="predicted"/>
<name>A0ABU0E940_9FIRM</name>
<accession>A0ABU0E940</accession>
<dbReference type="Gene3D" id="2.40.50.480">
    <property type="match status" value="1"/>
</dbReference>
<dbReference type="RefSeq" id="WP_307412000.1">
    <property type="nucleotide sequence ID" value="NZ_JAUSUR010000010.1"/>
</dbReference>
<gene>
    <name evidence="1" type="ORF">J2S15_003979</name>
</gene>
<dbReference type="SUPFAM" id="SSF159121">
    <property type="entry name" value="BC4932-like"/>
    <property type="match status" value="1"/>
</dbReference>
<organism evidence="1 2">
    <name type="scientific">Breznakia pachnodae</name>
    <dbReference type="NCBI Taxonomy" id="265178"/>
    <lineage>
        <taxon>Bacteria</taxon>
        <taxon>Bacillati</taxon>
        <taxon>Bacillota</taxon>
        <taxon>Erysipelotrichia</taxon>
        <taxon>Erysipelotrichales</taxon>
        <taxon>Erysipelotrichaceae</taxon>
        <taxon>Breznakia</taxon>
    </lineage>
</organism>
<dbReference type="InterPro" id="IPR036166">
    <property type="entry name" value="YxeA-like_sf"/>
</dbReference>
<dbReference type="EMBL" id="JAUSUR010000010">
    <property type="protein sequence ID" value="MDQ0363218.1"/>
    <property type="molecule type" value="Genomic_DNA"/>
</dbReference>
<dbReference type="NCBIfam" id="TIGR01655">
    <property type="entry name" value="yxeA_fam"/>
    <property type="match status" value="1"/>
</dbReference>
<dbReference type="Proteomes" id="UP001230220">
    <property type="component" value="Unassembled WGS sequence"/>
</dbReference>
<evidence type="ECO:0000313" key="1">
    <source>
        <dbReference type="EMBL" id="MDQ0363218.1"/>
    </source>
</evidence>
<dbReference type="InterPro" id="IPR006542">
    <property type="entry name" value="DUF1093"/>
</dbReference>
<sequence length="131" mass="14941">MTNKKKMTIGIVAVVVVLGVFGIIKGKEYYDNTYVGETYYGQIPSNQSLEPQELVGSTGENYSAIDYTFNVYNKEGKEVVASFEKDDVNNAYKPNTYIMVEQSKTRTVYDKEVSREDIPKDVLKYIDKNHK</sequence>
<protein>
    <submittedName>
        <fullName evidence="1">Uncharacterized protein (TIGR01655 family)</fullName>
    </submittedName>
</protein>
<comment type="caution">
    <text evidence="1">The sequence shown here is derived from an EMBL/GenBank/DDBJ whole genome shotgun (WGS) entry which is preliminary data.</text>
</comment>
<reference evidence="1 2" key="1">
    <citation type="submission" date="2023-07" db="EMBL/GenBank/DDBJ databases">
        <title>Genomic Encyclopedia of Type Strains, Phase IV (KMG-IV): sequencing the most valuable type-strain genomes for metagenomic binning, comparative biology and taxonomic classification.</title>
        <authorList>
            <person name="Goeker M."/>
        </authorList>
    </citation>
    <scope>NUCLEOTIDE SEQUENCE [LARGE SCALE GENOMIC DNA]</scope>
    <source>
        <strain evidence="1 2">DSM 16784</strain>
    </source>
</reference>
<keyword evidence="2" id="KW-1185">Reference proteome</keyword>
<dbReference type="Pfam" id="PF06486">
    <property type="entry name" value="DUF1093"/>
    <property type="match status" value="1"/>
</dbReference>
<evidence type="ECO:0000313" key="2">
    <source>
        <dbReference type="Proteomes" id="UP001230220"/>
    </source>
</evidence>